<feature type="compositionally biased region" description="Polar residues" evidence="1">
    <location>
        <begin position="303"/>
        <end position="315"/>
    </location>
</feature>
<evidence type="ECO:0000313" key="2">
    <source>
        <dbReference type="EMBL" id="MDT2539521.1"/>
    </source>
</evidence>
<reference evidence="2" key="1">
    <citation type="submission" date="2023-03" db="EMBL/GenBank/DDBJ databases">
        <authorList>
            <person name="Shen W."/>
            <person name="Cai J."/>
        </authorList>
    </citation>
    <scope>NUCLEOTIDE SEQUENCE</scope>
    <source>
        <strain evidence="2">B646-2</strain>
    </source>
</reference>
<dbReference type="AlphaFoldDB" id="A0AAW8SZD5"/>
<protein>
    <submittedName>
        <fullName evidence="2">Uncharacterized protein</fullName>
    </submittedName>
</protein>
<name>A0AAW8SZD5_9ENTE</name>
<organism evidence="2 3">
    <name type="scientific">Enterococcus raffinosus</name>
    <dbReference type="NCBI Taxonomy" id="71452"/>
    <lineage>
        <taxon>Bacteria</taxon>
        <taxon>Bacillati</taxon>
        <taxon>Bacillota</taxon>
        <taxon>Bacilli</taxon>
        <taxon>Lactobacillales</taxon>
        <taxon>Enterococcaceae</taxon>
        <taxon>Enterococcus</taxon>
    </lineage>
</organism>
<feature type="compositionally biased region" description="Polar residues" evidence="1">
    <location>
        <begin position="359"/>
        <end position="370"/>
    </location>
</feature>
<dbReference type="Proteomes" id="UP001249240">
    <property type="component" value="Unassembled WGS sequence"/>
</dbReference>
<feature type="region of interest" description="Disordered" evidence="1">
    <location>
        <begin position="295"/>
        <end position="370"/>
    </location>
</feature>
<evidence type="ECO:0000313" key="3">
    <source>
        <dbReference type="Proteomes" id="UP001249240"/>
    </source>
</evidence>
<dbReference type="RefSeq" id="WP_010744406.1">
    <property type="nucleotide sequence ID" value="NZ_BAAAXM010000005.1"/>
</dbReference>
<evidence type="ECO:0000256" key="1">
    <source>
        <dbReference type="SAM" id="MobiDB-lite"/>
    </source>
</evidence>
<proteinExistence type="predicted"/>
<gene>
    <name evidence="2" type="ORF">P7D78_15395</name>
</gene>
<sequence>MEIKPLTQRQLLTMKRANIEVKVKKFWEATKNVDLVTEYIVALIVRNALVVSDFSLPCPEVVQELLFHAEPSDVLRKFCPFLKDYVEKSEWEKVISRLFKSKKEYFKETKTMRLYDSYLKNRGTAVLEEHYESYIMVAHFEDVNGKKHTFRMRDVDGRNTLAENQRILRIFTSFTIFEKDGVRRFAKFLDCECTGTTVIYSSRAAKKKSQEESVKNKETTIVKKQSKATVASDFFGEVNLDSMTKGELIVLIKGIFKEVEVAMQEEQLEIMGDTGELWSDDSSSMHHAKMNARNIEETKLDSTGDTQQGTLSTMMRTEEKLRVPVAAGAMNEKSTDKQSKSPTTETSSSKKINKKTRNLIKNFNSSKKKR</sequence>
<feature type="compositionally biased region" description="Low complexity" evidence="1">
    <location>
        <begin position="340"/>
        <end position="350"/>
    </location>
</feature>
<dbReference type="EMBL" id="JARPXM010000018">
    <property type="protein sequence ID" value="MDT2539521.1"/>
    <property type="molecule type" value="Genomic_DNA"/>
</dbReference>
<comment type="caution">
    <text evidence="2">The sequence shown here is derived from an EMBL/GenBank/DDBJ whole genome shotgun (WGS) entry which is preliminary data.</text>
</comment>
<accession>A0AAW8SZD5</accession>